<reference evidence="1 2" key="1">
    <citation type="submission" date="2018-09" db="EMBL/GenBank/DDBJ databases">
        <authorList>
            <person name="Zhu H."/>
        </authorList>
    </citation>
    <scope>NUCLEOTIDE SEQUENCE [LARGE SCALE GENOMIC DNA]</scope>
    <source>
        <strain evidence="1 2">K2W22B-5</strain>
    </source>
</reference>
<proteinExistence type="predicted"/>
<keyword evidence="2" id="KW-1185">Reference proteome</keyword>
<organism evidence="1 2">
    <name type="scientific">Azospirillum cavernae</name>
    <dbReference type="NCBI Taxonomy" id="2320860"/>
    <lineage>
        <taxon>Bacteria</taxon>
        <taxon>Pseudomonadati</taxon>
        <taxon>Pseudomonadota</taxon>
        <taxon>Alphaproteobacteria</taxon>
        <taxon>Rhodospirillales</taxon>
        <taxon>Azospirillaceae</taxon>
        <taxon>Azospirillum</taxon>
    </lineage>
</organism>
<comment type="caution">
    <text evidence="1">The sequence shown here is derived from an EMBL/GenBank/DDBJ whole genome shotgun (WGS) entry which is preliminary data.</text>
</comment>
<evidence type="ECO:0000313" key="1">
    <source>
        <dbReference type="EMBL" id="RJF78111.1"/>
    </source>
</evidence>
<dbReference type="Proteomes" id="UP000283458">
    <property type="component" value="Unassembled WGS sequence"/>
</dbReference>
<evidence type="ECO:0000313" key="2">
    <source>
        <dbReference type="Proteomes" id="UP000283458"/>
    </source>
</evidence>
<dbReference type="RefSeq" id="WP_119833253.1">
    <property type="nucleotide sequence ID" value="NZ_QYUL01000004.1"/>
</dbReference>
<name>A0A418VPE0_9PROT</name>
<dbReference type="EMBL" id="QYUL01000004">
    <property type="protein sequence ID" value="RJF78111.1"/>
    <property type="molecule type" value="Genomic_DNA"/>
</dbReference>
<accession>A0A418VPE0</accession>
<sequence length="74" mass="8385">MDVIRNIYRRPIPQEGASKLAEITAVLVSPEHKPGGAFAVYIGIGSPEWIVAHGIKCRFHEARVYFEVEETNYR</sequence>
<dbReference type="AlphaFoldDB" id="A0A418VPE0"/>
<gene>
    <name evidence="1" type="ORF">D3877_23565</name>
</gene>
<protein>
    <submittedName>
        <fullName evidence="1">Uncharacterized protein</fullName>
    </submittedName>
</protein>